<name>A0A2H0KQA9_9BACT</name>
<dbReference type="GO" id="GO:0004827">
    <property type="term" value="F:proline-tRNA ligase activity"/>
    <property type="evidence" value="ECO:0007669"/>
    <property type="project" value="TreeGrafter"/>
</dbReference>
<dbReference type="AlphaFoldDB" id="A0A2H0KQA9"/>
<dbReference type="PANTHER" id="PTHR42753:SF2">
    <property type="entry name" value="PROLINE--TRNA LIGASE"/>
    <property type="match status" value="1"/>
</dbReference>
<dbReference type="InterPro" id="IPR036621">
    <property type="entry name" value="Anticodon-bd_dom_sf"/>
</dbReference>
<gene>
    <name evidence="3" type="ORF">COV86_01590</name>
</gene>
<evidence type="ECO:0000259" key="2">
    <source>
        <dbReference type="Pfam" id="PF03129"/>
    </source>
</evidence>
<organism evidence="3 4">
    <name type="scientific">Candidatus Roizmanbacteria bacterium CG11_big_fil_rev_8_21_14_0_20_35_14</name>
    <dbReference type="NCBI Taxonomy" id="1974855"/>
    <lineage>
        <taxon>Bacteria</taxon>
        <taxon>Candidatus Roizmaniibacteriota</taxon>
    </lineage>
</organism>
<accession>A0A2H0KQA9</accession>
<sequence length="110" mass="12672">MVEKYHDDKGIIWPESVAPYQVHLIGLDLKDKSIKSKVFKVYKELLDKNVDVLFDDREEVTAGEKFADADLIGIPIRLVVSKRTDNQVEFKKRTDKKTELLALDDIIGRL</sequence>
<dbReference type="InterPro" id="IPR044140">
    <property type="entry name" value="ProRS_anticodon_short"/>
</dbReference>
<evidence type="ECO:0000256" key="1">
    <source>
        <dbReference type="ARBA" id="ARBA00023146"/>
    </source>
</evidence>
<dbReference type="InterPro" id="IPR004154">
    <property type="entry name" value="Anticodon-bd"/>
</dbReference>
<protein>
    <recommendedName>
        <fullName evidence="2">Anticodon-binding domain-containing protein</fullName>
    </recommendedName>
</protein>
<dbReference type="Proteomes" id="UP000229570">
    <property type="component" value="Unassembled WGS sequence"/>
</dbReference>
<evidence type="ECO:0000313" key="3">
    <source>
        <dbReference type="EMBL" id="PIQ72713.1"/>
    </source>
</evidence>
<dbReference type="GO" id="GO:0006433">
    <property type="term" value="P:prolyl-tRNA aminoacylation"/>
    <property type="evidence" value="ECO:0007669"/>
    <property type="project" value="TreeGrafter"/>
</dbReference>
<dbReference type="CDD" id="cd00861">
    <property type="entry name" value="ProRS_anticodon_short"/>
    <property type="match status" value="1"/>
</dbReference>
<feature type="domain" description="Anticodon-binding" evidence="2">
    <location>
        <begin position="21"/>
        <end position="109"/>
    </location>
</feature>
<keyword evidence="1" id="KW-0436">Ligase</keyword>
<dbReference type="Gene3D" id="3.40.50.800">
    <property type="entry name" value="Anticodon-binding domain"/>
    <property type="match status" value="1"/>
</dbReference>
<dbReference type="EMBL" id="PCVL01000016">
    <property type="protein sequence ID" value="PIQ72713.1"/>
    <property type="molecule type" value="Genomic_DNA"/>
</dbReference>
<reference evidence="3 4" key="1">
    <citation type="submission" date="2017-09" db="EMBL/GenBank/DDBJ databases">
        <title>Depth-based differentiation of microbial function through sediment-hosted aquifers and enrichment of novel symbionts in the deep terrestrial subsurface.</title>
        <authorList>
            <person name="Probst A.J."/>
            <person name="Ladd B."/>
            <person name="Jarett J.K."/>
            <person name="Geller-Mcgrath D.E."/>
            <person name="Sieber C.M."/>
            <person name="Emerson J.B."/>
            <person name="Anantharaman K."/>
            <person name="Thomas B.C."/>
            <person name="Malmstrom R."/>
            <person name="Stieglmeier M."/>
            <person name="Klingl A."/>
            <person name="Woyke T."/>
            <person name="Ryan C.M."/>
            <person name="Banfield J.F."/>
        </authorList>
    </citation>
    <scope>NUCLEOTIDE SEQUENCE [LARGE SCALE GENOMIC DNA]</scope>
    <source>
        <strain evidence="3">CG11_big_fil_rev_8_21_14_0_20_35_14</strain>
    </source>
</reference>
<keyword evidence="1" id="KW-0030">Aminoacyl-tRNA synthetase</keyword>
<evidence type="ECO:0000313" key="4">
    <source>
        <dbReference type="Proteomes" id="UP000229570"/>
    </source>
</evidence>
<dbReference type="SUPFAM" id="SSF52954">
    <property type="entry name" value="Class II aaRS ABD-related"/>
    <property type="match status" value="1"/>
</dbReference>
<dbReference type="Pfam" id="PF03129">
    <property type="entry name" value="HGTP_anticodon"/>
    <property type="match status" value="1"/>
</dbReference>
<proteinExistence type="predicted"/>
<dbReference type="GO" id="GO:0005829">
    <property type="term" value="C:cytosol"/>
    <property type="evidence" value="ECO:0007669"/>
    <property type="project" value="TreeGrafter"/>
</dbReference>
<comment type="caution">
    <text evidence="3">The sequence shown here is derived from an EMBL/GenBank/DDBJ whole genome shotgun (WGS) entry which is preliminary data.</text>
</comment>
<dbReference type="PANTHER" id="PTHR42753">
    <property type="entry name" value="MITOCHONDRIAL RIBOSOME PROTEIN L39/PROLYL-TRNA LIGASE FAMILY MEMBER"/>
    <property type="match status" value="1"/>
</dbReference>
<dbReference type="InterPro" id="IPR050062">
    <property type="entry name" value="Pro-tRNA_synthetase"/>
</dbReference>